<evidence type="ECO:0000313" key="3">
    <source>
        <dbReference type="Proteomes" id="UP000619260"/>
    </source>
</evidence>
<dbReference type="Gene3D" id="2.130.10.10">
    <property type="entry name" value="YVTN repeat-like/Quinoprotein amine dehydrogenase"/>
    <property type="match status" value="2"/>
</dbReference>
<dbReference type="InterPro" id="IPR011047">
    <property type="entry name" value="Quinoprotein_ADH-like_sf"/>
</dbReference>
<keyword evidence="3" id="KW-1185">Reference proteome</keyword>
<evidence type="ECO:0000259" key="1">
    <source>
        <dbReference type="Pfam" id="PF13360"/>
    </source>
</evidence>
<organism evidence="2 3">
    <name type="scientific">Virgisporangium aliadipatigenens</name>
    <dbReference type="NCBI Taxonomy" id="741659"/>
    <lineage>
        <taxon>Bacteria</taxon>
        <taxon>Bacillati</taxon>
        <taxon>Actinomycetota</taxon>
        <taxon>Actinomycetes</taxon>
        <taxon>Micromonosporales</taxon>
        <taxon>Micromonosporaceae</taxon>
        <taxon>Virgisporangium</taxon>
    </lineage>
</organism>
<dbReference type="EMBL" id="BOPF01000046">
    <property type="protein sequence ID" value="GIJ51264.1"/>
    <property type="molecule type" value="Genomic_DNA"/>
</dbReference>
<dbReference type="Proteomes" id="UP000619260">
    <property type="component" value="Unassembled WGS sequence"/>
</dbReference>
<dbReference type="InterPro" id="IPR002372">
    <property type="entry name" value="PQQ_rpt_dom"/>
</dbReference>
<dbReference type="Pfam" id="PF13360">
    <property type="entry name" value="PQQ_2"/>
    <property type="match status" value="1"/>
</dbReference>
<dbReference type="PANTHER" id="PTHR34512">
    <property type="entry name" value="CELL SURFACE PROTEIN"/>
    <property type="match status" value="1"/>
</dbReference>
<dbReference type="SUPFAM" id="SSF50998">
    <property type="entry name" value="Quinoprotein alcohol dehydrogenase-like"/>
    <property type="match status" value="1"/>
</dbReference>
<name>A0A8J4DUY1_9ACTN</name>
<dbReference type="AlphaFoldDB" id="A0A8J4DUY1"/>
<feature type="domain" description="Pyrrolo-quinoline quinone repeat" evidence="1">
    <location>
        <begin position="63"/>
        <end position="169"/>
    </location>
</feature>
<evidence type="ECO:0000313" key="2">
    <source>
        <dbReference type="EMBL" id="GIJ51264.1"/>
    </source>
</evidence>
<reference evidence="2" key="1">
    <citation type="submission" date="2021-01" db="EMBL/GenBank/DDBJ databases">
        <title>Whole genome shotgun sequence of Virgisporangium aliadipatigenens NBRC 105644.</title>
        <authorList>
            <person name="Komaki H."/>
            <person name="Tamura T."/>
        </authorList>
    </citation>
    <scope>NUCLEOTIDE SEQUENCE</scope>
    <source>
        <strain evidence="2">NBRC 105644</strain>
    </source>
</reference>
<dbReference type="RefSeq" id="WP_203904675.1">
    <property type="nucleotide sequence ID" value="NZ_BOPF01000046.1"/>
</dbReference>
<accession>A0A8J4DUY1</accession>
<gene>
    <name evidence="2" type="ORF">Val02_81500</name>
</gene>
<comment type="caution">
    <text evidence="2">The sequence shown here is derived from an EMBL/GenBank/DDBJ whole genome shotgun (WGS) entry which is preliminary data.</text>
</comment>
<protein>
    <recommendedName>
        <fullName evidence="1">Pyrrolo-quinoline quinone repeat domain-containing protein</fullName>
    </recommendedName>
</protein>
<sequence length="452" mass="49046">MVSFSRPSRWPRWARFLVSALAVVTMLTATGVVGYRVLAPADTVVPASSPYPERAVATSQRYGELTSAPLIVDGRLRVYADPRRVWADAQVTSRTEQTPYWTFRRWPAQVAGVVALEGKFEGVALVIVKFSDGVVVALNPRTGRVAWQAETKAGARDTFTGRRTGAATVYEPAGLFTARSSKDGAAVLVVAGGDEAIGFDPWSGERLWFQSFPENPGCHETDWTGETTYVVKDSCAAPAELTVYDAASGMRLGQWKPPGALSGPAEEANWFVQPVSCFRGYSRCSLIRAAPVSQVVSAVEKFESPESGRTASIWRLNNDGSVEAEKFAQADNPFLLSGSLIETEVSGIVRSVDRASGDVQWRSKSAVMRLVHVDVNGVYVITPDFRFVVLHPATGVELSRTDLRKDPGELWKVGHVHVAGRFVAVERITGAKETASDDRYYTGPTPVVMAGV</sequence>
<dbReference type="PANTHER" id="PTHR34512:SF30">
    <property type="entry name" value="OUTER MEMBRANE PROTEIN ASSEMBLY FACTOR BAMB"/>
    <property type="match status" value="1"/>
</dbReference>
<dbReference type="InterPro" id="IPR015943">
    <property type="entry name" value="WD40/YVTN_repeat-like_dom_sf"/>
</dbReference>
<proteinExistence type="predicted"/>